<evidence type="ECO:0000313" key="5">
    <source>
        <dbReference type="WBParaSite" id="HDID_0000894601-mRNA-1"/>
    </source>
</evidence>
<dbReference type="GO" id="GO:0030008">
    <property type="term" value="C:TRAPP complex"/>
    <property type="evidence" value="ECO:0007669"/>
    <property type="project" value="TreeGrafter"/>
</dbReference>
<organism evidence="5">
    <name type="scientific">Hymenolepis diminuta</name>
    <name type="common">Rat tapeworm</name>
    <dbReference type="NCBI Taxonomy" id="6216"/>
    <lineage>
        <taxon>Eukaryota</taxon>
        <taxon>Metazoa</taxon>
        <taxon>Spiralia</taxon>
        <taxon>Lophotrochozoa</taxon>
        <taxon>Platyhelminthes</taxon>
        <taxon>Cestoda</taxon>
        <taxon>Eucestoda</taxon>
        <taxon>Cyclophyllidea</taxon>
        <taxon>Hymenolepididae</taxon>
        <taxon>Hymenolepis</taxon>
    </lineage>
</organism>
<name>A0A158QFJ1_HYMDI</name>
<proteinExistence type="inferred from homology"/>
<feature type="repeat" description="TPR" evidence="3">
    <location>
        <begin position="504"/>
        <end position="537"/>
    </location>
</feature>
<dbReference type="PANTHER" id="PTHR21581">
    <property type="entry name" value="D-ALANYL-D-ALANINE CARBOXYPEPTIDASE"/>
    <property type="match status" value="1"/>
</dbReference>
<evidence type="ECO:0000256" key="3">
    <source>
        <dbReference type="PROSITE-ProRule" id="PRU00339"/>
    </source>
</evidence>
<dbReference type="SUPFAM" id="SSF48452">
    <property type="entry name" value="TPR-like"/>
    <property type="match status" value="1"/>
</dbReference>
<sequence length="682" mass="77007">LSLGVCIGTMFLVGLTGGIATGKSTVSDLLKSKNIPVIDADVIARQLVDNDRQVQRAILKAFGPSVFSEDGTKVERDKLGSIVFSDPSKRKILNGIVHPVVFRRIAGQIFRNFLEGQPFVVMDIPLLFETRTMLWFVSDVIVVNCSQEVQLSRLLKRNPDLTREAAISRIEAQLPLATKVARATIVIDNERDNGFESLDEQVETCLIKLRKKAQNRFRWSVTELSEAELQELRKTDAWLPSEATRRCLLEGDKSAFNPTMPRILAPPAPIDITDPLRRELTLRYRSESKADSIRPVITADMVSQDTDGLVDLIRGRWFHAALDMTGRLLAACGHASETGAELTPFTAQLWLIRFVLLKQTQQYELLENELSTFDRLDNPDVYFEYDPIAYKGRKGSMIPFSLRLLHAELPHYLKRSSEALDRLYFLSAVVSRMITNLTSEYTEDGRDNCPSEDYKISSLMLWRRREAKILSICLSIYLSLKDYPSAIDTVYQMIEKLKPLGEHRFLYGTLGRIYMGFGDVETAEKMFTEALVDLPPDLKSTKVQRLMFNAMVQIGYGRFDDAKRSFREVLQLDPTNVTAANNQAVCLHFTSQIDESIRILESLTTPFNQQPFEASGRQTVPRFDTTSPPALHDTVISNLAVLHEAESDRSQTKKLRVLERIAGLAGENVSFSSFRLPNSTVP</sequence>
<dbReference type="InterPro" id="IPR011990">
    <property type="entry name" value="TPR-like_helical_dom_sf"/>
</dbReference>
<evidence type="ECO:0000256" key="2">
    <source>
        <dbReference type="ARBA" id="ARBA00022840"/>
    </source>
</evidence>
<keyword evidence="4" id="KW-0732">Signal</keyword>
<dbReference type="Gene3D" id="3.40.50.300">
    <property type="entry name" value="P-loop containing nucleotide triphosphate hydrolases"/>
    <property type="match status" value="1"/>
</dbReference>
<dbReference type="GO" id="GO:0004140">
    <property type="term" value="F:dephospho-CoA kinase activity"/>
    <property type="evidence" value="ECO:0007669"/>
    <property type="project" value="InterPro"/>
</dbReference>
<dbReference type="InterPro" id="IPR001977">
    <property type="entry name" value="Depp_CoAkinase"/>
</dbReference>
<dbReference type="AlphaFoldDB" id="A0A158QFJ1"/>
<dbReference type="SUPFAM" id="SSF52540">
    <property type="entry name" value="P-loop containing nucleoside triphosphate hydrolases"/>
    <property type="match status" value="1"/>
</dbReference>
<dbReference type="Gene3D" id="1.25.40.10">
    <property type="entry name" value="Tetratricopeptide repeat domain"/>
    <property type="match status" value="1"/>
</dbReference>
<feature type="repeat" description="TPR" evidence="3">
    <location>
        <begin position="543"/>
        <end position="576"/>
    </location>
</feature>
<dbReference type="PANTHER" id="PTHR21581:SF6">
    <property type="entry name" value="TRAFFICKING PROTEIN PARTICLE COMPLEX SUBUNIT 12"/>
    <property type="match status" value="1"/>
</dbReference>
<feature type="chain" id="PRO_5007630974" evidence="4">
    <location>
        <begin position="21"/>
        <end position="682"/>
    </location>
</feature>
<dbReference type="InterPro" id="IPR027417">
    <property type="entry name" value="P-loop_NTPase"/>
</dbReference>
<evidence type="ECO:0000256" key="1">
    <source>
        <dbReference type="ARBA" id="ARBA00022741"/>
    </source>
</evidence>
<dbReference type="GO" id="GO:0015937">
    <property type="term" value="P:coenzyme A biosynthetic process"/>
    <property type="evidence" value="ECO:0007669"/>
    <property type="project" value="InterPro"/>
</dbReference>
<dbReference type="GO" id="GO:0005524">
    <property type="term" value="F:ATP binding"/>
    <property type="evidence" value="ECO:0007669"/>
    <property type="project" value="UniProtKB-KW"/>
</dbReference>
<dbReference type="InterPro" id="IPR019734">
    <property type="entry name" value="TPR_rpt"/>
</dbReference>
<keyword evidence="3" id="KW-0802">TPR repeat</keyword>
<dbReference type="GO" id="GO:0005794">
    <property type="term" value="C:Golgi apparatus"/>
    <property type="evidence" value="ECO:0007669"/>
    <property type="project" value="TreeGrafter"/>
</dbReference>
<dbReference type="CDD" id="cd02022">
    <property type="entry name" value="DPCK"/>
    <property type="match status" value="1"/>
</dbReference>
<keyword evidence="2" id="KW-0067">ATP-binding</keyword>
<accession>A0A158QFJ1</accession>
<dbReference type="NCBIfam" id="TIGR00152">
    <property type="entry name" value="dephospho-CoA kinase"/>
    <property type="match status" value="1"/>
</dbReference>
<dbReference type="Pfam" id="PF01121">
    <property type="entry name" value="CoaE"/>
    <property type="match status" value="1"/>
</dbReference>
<dbReference type="STRING" id="6216.A0A158QFJ1"/>
<dbReference type="PROSITE" id="PS51219">
    <property type="entry name" value="DPCK"/>
    <property type="match status" value="1"/>
</dbReference>
<protein>
    <submittedName>
        <fullName evidence="5">TPR_REGION domain-containing protein</fullName>
    </submittedName>
</protein>
<dbReference type="PROSITE" id="PS50005">
    <property type="entry name" value="TPR"/>
    <property type="match status" value="2"/>
</dbReference>
<keyword evidence="1" id="KW-0547">Nucleotide-binding</keyword>
<reference evidence="5" key="1">
    <citation type="submission" date="2016-04" db="UniProtKB">
        <authorList>
            <consortium name="WormBaseParasite"/>
        </authorList>
    </citation>
    <scope>IDENTIFICATION</scope>
</reference>
<dbReference type="WBParaSite" id="HDID_0000894601-mRNA-1">
    <property type="protein sequence ID" value="HDID_0000894601-mRNA-1"/>
    <property type="gene ID" value="HDID_0000894601"/>
</dbReference>
<evidence type="ECO:0000256" key="4">
    <source>
        <dbReference type="SAM" id="SignalP"/>
    </source>
</evidence>
<dbReference type="HAMAP" id="MF_00376">
    <property type="entry name" value="Dephospho_CoA_kinase"/>
    <property type="match status" value="1"/>
</dbReference>
<feature type="signal peptide" evidence="4">
    <location>
        <begin position="1"/>
        <end position="20"/>
    </location>
</feature>